<accession>A0A0A8H0H0</accession>
<dbReference type="HOGENOM" id="CLU_139016_0_0_7"/>
<feature type="transmembrane region" description="Helical" evidence="1">
    <location>
        <begin position="7"/>
        <end position="29"/>
    </location>
</feature>
<feature type="transmembrane region" description="Helical" evidence="1">
    <location>
        <begin position="107"/>
        <end position="131"/>
    </location>
</feature>
<dbReference type="RefSeq" id="WP_052251951.1">
    <property type="nucleotide sequence ID" value="NZ_CP007770.1"/>
</dbReference>
<dbReference type="STRING" id="1031564.CINS_0499"/>
<reference evidence="2 3" key="1">
    <citation type="journal article" date="2014" name="Genome Biol. Evol.">
        <title>Comparative Genomics of the Campylobacter lari Group.</title>
        <authorList>
            <person name="Miller W.G."/>
            <person name="Yee E."/>
            <person name="Chapman M.H."/>
            <person name="Smith T.P."/>
            <person name="Bono J.L."/>
            <person name="Huynh S."/>
            <person name="Parker C.T."/>
            <person name="Vandamme P."/>
            <person name="Luong K."/>
            <person name="Korlach J."/>
        </authorList>
    </citation>
    <scope>NUCLEOTIDE SEQUENCE [LARGE SCALE GENOMIC DNA]</scope>
    <source>
        <strain evidence="2 3">NCTC 12927</strain>
    </source>
</reference>
<keyword evidence="1" id="KW-0472">Membrane</keyword>
<dbReference type="AlphaFoldDB" id="A0A0A8H0H0"/>
<evidence type="ECO:0000256" key="1">
    <source>
        <dbReference type="SAM" id="Phobius"/>
    </source>
</evidence>
<keyword evidence="1" id="KW-0812">Transmembrane</keyword>
<keyword evidence="1" id="KW-1133">Transmembrane helix</keyword>
<name>A0A0A8H0H0_9BACT</name>
<sequence length="161" mass="19003">MILKPKILLSLLLGLNPIFLMGIFVYKGYNIQSFISFEFGFCAQNFIILTSFINYKNFILKNTKNYYFIERPLQIFTKKINSFPKIVKFILLEDDFKPKVKNIFKNAIVFFSIFKIFTYIFLVLGFLVLEFQGLMDIFALFVAMFVTPLAVLIYNFLIRKC</sequence>
<feature type="transmembrane region" description="Helical" evidence="1">
    <location>
        <begin position="35"/>
        <end position="55"/>
    </location>
</feature>
<gene>
    <name evidence="2" type="ORF">CINS_0499</name>
</gene>
<dbReference type="EMBL" id="CP007770">
    <property type="protein sequence ID" value="AJC87486.1"/>
    <property type="molecule type" value="Genomic_DNA"/>
</dbReference>
<dbReference type="GeneID" id="74431308"/>
<dbReference type="KEGG" id="cis:CINS_0499"/>
<protein>
    <submittedName>
        <fullName evidence="2">Putative membrane protein</fullName>
    </submittedName>
</protein>
<evidence type="ECO:0000313" key="3">
    <source>
        <dbReference type="Proteomes" id="UP000031163"/>
    </source>
</evidence>
<organism evidence="2 3">
    <name type="scientific">Campylobacter insulaenigrae NCTC 12927</name>
    <dbReference type="NCBI Taxonomy" id="1031564"/>
    <lineage>
        <taxon>Bacteria</taxon>
        <taxon>Pseudomonadati</taxon>
        <taxon>Campylobacterota</taxon>
        <taxon>Epsilonproteobacteria</taxon>
        <taxon>Campylobacterales</taxon>
        <taxon>Campylobacteraceae</taxon>
        <taxon>Campylobacter</taxon>
    </lineage>
</organism>
<evidence type="ECO:0000313" key="2">
    <source>
        <dbReference type="EMBL" id="AJC87486.1"/>
    </source>
</evidence>
<proteinExistence type="predicted"/>
<dbReference type="Proteomes" id="UP000031163">
    <property type="component" value="Chromosome"/>
</dbReference>
<feature type="transmembrane region" description="Helical" evidence="1">
    <location>
        <begin position="137"/>
        <end position="157"/>
    </location>
</feature>